<dbReference type="GeneID" id="20241808"/>
<dbReference type="Proteomes" id="UP000030746">
    <property type="component" value="Unassembled WGS sequence"/>
</dbReference>
<feature type="region of interest" description="Disordered" evidence="2">
    <location>
        <begin position="434"/>
        <end position="455"/>
    </location>
</feature>
<dbReference type="EMBL" id="KB200049">
    <property type="protein sequence ID" value="ESP03300.1"/>
    <property type="molecule type" value="Genomic_DNA"/>
</dbReference>
<dbReference type="RefSeq" id="XP_009045973.1">
    <property type="nucleotide sequence ID" value="XM_009047725.1"/>
</dbReference>
<sequence>MDTSANYPAELANLRLQLKQAKIELQSEQDQVSQLRRRLNTAEKERLESASRSNIEVASLESQQARLRTQIEKGEANRHNVEFELTRVKQEWNQYKQAQVDRETLLLTTNDELKEKVRSLSDEVQCLQKKTHSLKNIHEESERRYTKDVDEKNNLLARYHAEQDVLIAERDKLNALVMEQEILQDTILTYPIEGSVKLSVKGHVFCCSVLAELSERVKDHDSDMKNHTENLRRTLTELDYSKEREARLKTDLETALQRNKSLEENIELERAAHLETKFNSEIVQLRARDLEGGVEVEKSANFEATKSIERLTKQLREIEQAYEEERRTKRDAIHKLDKTEKDYVNIRRQLTSEVDDKKHVINKLSKELEIHQKNFNEVKEELSKMCDKTTTKICHSRKFPKARKKQIHLEENYNGTVKELELILQTFGTSDKPKKPVFNRTKKEDGKIKKASPNPGETLESIKNVFIDNKKNLDTVTEEMNKYKKTCESQNKELKNNRELIQAKDKAIEETQKNYTRTAKELNRVRSDFGELEGVLARMQIDLQTTSAYSDRDRTRIQELSGEIMKLVQKQKVEEQDRVNYLHGLYQLLLSGRIICGPSGGGDKPYPKATFTDLSDLIYQQITTLISMLEQADNKILTLEDALQRKDETLKEIQNSSEDQINKLSVLTKERELSWQKQKEEIETHYSNLLGDLQSRSKKNQSIADQAWEKVRATGNVQQGLQSECFDLSNRLQEAQNQNSALLAACALLSGVLFPLLNRSNQLSSQRHIFEEQMSNWDMATERVLYLVNLLNSELGGKSSPKKTKVQPYKRHPLLVFRVGVITVMAANRLRYFGLCTTSAFMTYDSICSGNSLLICTGGVKPETHLFQGQGDEDYEDGNTSIKVGESSLLEWLSSPNLLEIVLTSMTDLQKVAGQIESKNNPIETRALVGAARGSLSKLLERLSAQFPACSSKSLVSSSRDRHSTVKLLNRCLTRHLATKPLGEKSNLASSHDLMMALQNNVLDLTSKLHKLEVERNGLLEDIKKLKTPVPVESDLTSNNIIDVSKKSSETSPNIQFVSMEKFERVCEELNSALHREQQAQHLLQEQSRQLTELSTRLEMYATDGEEKRHTLSAAAQDLSEIKSELRRKEQTIRQLNKQTMQYEFDKKSFEGNLTDAENALRTAAKDKEVLANYIRSVEKALLEGKRQFRQSPEGREVTLSQLLLNTDLIPSDISKAGPELIACQNLVAAFIDVYHSATSKIKSLEEEVVAHRQHVEAMKRELSDTIHREYTNQIPLTTPDQYDLTRSMSQNDFMPLREDSEISFCLSKANTPVTRKTPSKKITSPGKRQFGTPKAHGTKSRTSSAKKS</sequence>
<dbReference type="CTD" id="20241808"/>
<proteinExistence type="predicted"/>
<keyword evidence="1" id="KW-0175">Coiled coil</keyword>
<evidence type="ECO:0000256" key="1">
    <source>
        <dbReference type="SAM" id="Coils"/>
    </source>
</evidence>
<dbReference type="OMA" id="CRRFECD"/>
<gene>
    <name evidence="3" type="ORF">LOTGIDRAFT_171529</name>
</gene>
<evidence type="ECO:0008006" key="5">
    <source>
        <dbReference type="Google" id="ProtNLM"/>
    </source>
</evidence>
<evidence type="ECO:0000313" key="4">
    <source>
        <dbReference type="Proteomes" id="UP000030746"/>
    </source>
</evidence>
<dbReference type="OrthoDB" id="287623at2759"/>
<feature type="coiled-coil region" evidence="1">
    <location>
        <begin position="210"/>
        <end position="272"/>
    </location>
</feature>
<dbReference type="PANTHER" id="PTHR37476">
    <property type="entry name" value="COILED-COIL DOMAIN-CONTAINING PROTEIN 171"/>
    <property type="match status" value="1"/>
</dbReference>
<protein>
    <recommendedName>
        <fullName evidence="5">Coiled-coil domain-containing protein 171</fullName>
    </recommendedName>
</protein>
<accession>V4CLV7</accession>
<organism evidence="3 4">
    <name type="scientific">Lottia gigantea</name>
    <name type="common">Giant owl limpet</name>
    <dbReference type="NCBI Taxonomy" id="225164"/>
    <lineage>
        <taxon>Eukaryota</taxon>
        <taxon>Metazoa</taxon>
        <taxon>Spiralia</taxon>
        <taxon>Lophotrochozoa</taxon>
        <taxon>Mollusca</taxon>
        <taxon>Gastropoda</taxon>
        <taxon>Patellogastropoda</taxon>
        <taxon>Lottioidea</taxon>
        <taxon>Lottiidae</taxon>
        <taxon>Lottia</taxon>
    </lineage>
</organism>
<dbReference type="KEGG" id="lgi:LOTGIDRAFT_171529"/>
<feature type="compositionally biased region" description="Basic residues" evidence="2">
    <location>
        <begin position="1337"/>
        <end position="1349"/>
    </location>
</feature>
<feature type="coiled-coil region" evidence="1">
    <location>
        <begin position="473"/>
        <end position="528"/>
    </location>
</feature>
<feature type="coiled-coil region" evidence="1">
    <location>
        <begin position="301"/>
        <end position="388"/>
    </location>
</feature>
<feature type="coiled-coil region" evidence="1">
    <location>
        <begin position="11"/>
        <end position="77"/>
    </location>
</feature>
<feature type="region of interest" description="Disordered" evidence="2">
    <location>
        <begin position="1308"/>
        <end position="1349"/>
    </location>
</feature>
<name>V4CLV7_LOTGI</name>
<evidence type="ECO:0000256" key="2">
    <source>
        <dbReference type="SAM" id="MobiDB-lite"/>
    </source>
</evidence>
<feature type="compositionally biased region" description="Polar residues" evidence="2">
    <location>
        <begin position="1309"/>
        <end position="1323"/>
    </location>
</feature>
<reference evidence="3 4" key="1">
    <citation type="journal article" date="2013" name="Nature">
        <title>Insights into bilaterian evolution from three spiralian genomes.</title>
        <authorList>
            <person name="Simakov O."/>
            <person name="Marletaz F."/>
            <person name="Cho S.J."/>
            <person name="Edsinger-Gonzales E."/>
            <person name="Havlak P."/>
            <person name="Hellsten U."/>
            <person name="Kuo D.H."/>
            <person name="Larsson T."/>
            <person name="Lv J."/>
            <person name="Arendt D."/>
            <person name="Savage R."/>
            <person name="Osoegawa K."/>
            <person name="de Jong P."/>
            <person name="Grimwood J."/>
            <person name="Chapman J.A."/>
            <person name="Shapiro H."/>
            <person name="Aerts A."/>
            <person name="Otillar R.P."/>
            <person name="Terry A.Y."/>
            <person name="Boore J.L."/>
            <person name="Grigoriev I.V."/>
            <person name="Lindberg D.R."/>
            <person name="Seaver E.C."/>
            <person name="Weisblat D.A."/>
            <person name="Putnam N.H."/>
            <person name="Rokhsar D.S."/>
        </authorList>
    </citation>
    <scope>NUCLEOTIDE SEQUENCE [LARGE SCALE GENOMIC DNA]</scope>
</reference>
<dbReference type="PANTHER" id="PTHR37476:SF1">
    <property type="entry name" value="COILED-COIL DOMAIN-CONTAINING PROTEIN 171"/>
    <property type="match status" value="1"/>
</dbReference>
<dbReference type="HOGENOM" id="CLU_007506_0_0_1"/>
<keyword evidence="4" id="KW-1185">Reference proteome</keyword>
<feature type="coiled-coil region" evidence="1">
    <location>
        <begin position="1060"/>
        <end position="1167"/>
    </location>
</feature>
<feature type="coiled-coil region" evidence="1">
    <location>
        <begin position="629"/>
        <end position="670"/>
    </location>
</feature>
<evidence type="ECO:0000313" key="3">
    <source>
        <dbReference type="EMBL" id="ESP03300.1"/>
    </source>
</evidence>